<sequence>MSNLDALLMIKRYYDAYSFNTPCCMGKAKEKDPGEGSLGLNNFDWDTSIDDSIGDSIDSIHCRKSTPINCEKDTICRSLLTFSSDNSKSFPGTEAPTITAIPNRSCLYRSIPIHGFTEPDWLRTGERSQSDVKTQVIFYLLSIRRLYKVIIVTPTKRRQPWIES</sequence>
<accession>A0A835P436</accession>
<dbReference type="EMBL" id="JADCNL010000605">
    <property type="protein sequence ID" value="KAG0446173.1"/>
    <property type="molecule type" value="Genomic_DNA"/>
</dbReference>
<dbReference type="AlphaFoldDB" id="A0A835P436"/>
<evidence type="ECO:0000313" key="3">
    <source>
        <dbReference type="Proteomes" id="UP000636800"/>
    </source>
</evidence>
<organism evidence="1 4">
    <name type="scientific">Vanilla planifolia</name>
    <name type="common">Vanilla</name>
    <dbReference type="NCBI Taxonomy" id="51239"/>
    <lineage>
        <taxon>Eukaryota</taxon>
        <taxon>Viridiplantae</taxon>
        <taxon>Streptophyta</taxon>
        <taxon>Embryophyta</taxon>
        <taxon>Tracheophyta</taxon>
        <taxon>Spermatophyta</taxon>
        <taxon>Magnoliopsida</taxon>
        <taxon>Liliopsida</taxon>
        <taxon>Asparagales</taxon>
        <taxon>Orchidaceae</taxon>
        <taxon>Vanilloideae</taxon>
        <taxon>Vanilleae</taxon>
        <taxon>Vanilla</taxon>
    </lineage>
</organism>
<reference evidence="3 4" key="1">
    <citation type="journal article" date="2020" name="Nat. Food">
        <title>A phased Vanilla planifolia genome enables genetic improvement of flavour and production.</title>
        <authorList>
            <person name="Hasing T."/>
            <person name="Tang H."/>
            <person name="Brym M."/>
            <person name="Khazi F."/>
            <person name="Huang T."/>
            <person name="Chambers A.H."/>
        </authorList>
    </citation>
    <scope>NUCLEOTIDE SEQUENCE [LARGE SCALE GENOMIC DNA]</scope>
    <source>
        <tissue evidence="1">Leaf</tissue>
    </source>
</reference>
<evidence type="ECO:0000313" key="4">
    <source>
        <dbReference type="Proteomes" id="UP000639772"/>
    </source>
</evidence>
<evidence type="ECO:0000313" key="1">
    <source>
        <dbReference type="EMBL" id="KAG0446164.1"/>
    </source>
</evidence>
<proteinExistence type="predicted"/>
<keyword evidence="3" id="KW-1185">Reference proteome</keyword>
<evidence type="ECO:0000313" key="2">
    <source>
        <dbReference type="EMBL" id="KAG0446173.1"/>
    </source>
</evidence>
<name>A0A835P436_VANPL</name>
<dbReference type="Proteomes" id="UP000636800">
    <property type="component" value="Unassembled WGS sequence"/>
</dbReference>
<protein>
    <submittedName>
        <fullName evidence="1">Uncharacterized protein</fullName>
    </submittedName>
</protein>
<comment type="caution">
    <text evidence="1">The sequence shown here is derived from an EMBL/GenBank/DDBJ whole genome shotgun (WGS) entry which is preliminary data.</text>
</comment>
<dbReference type="EMBL" id="JADCNM010000606">
    <property type="protein sequence ID" value="KAG0446164.1"/>
    <property type="molecule type" value="Genomic_DNA"/>
</dbReference>
<gene>
    <name evidence="2" type="ORF">HPP92_028962</name>
    <name evidence="1" type="ORF">HPP92_028973</name>
</gene>
<dbReference type="Proteomes" id="UP000639772">
    <property type="component" value="Unassembled WGS sequence"/>
</dbReference>